<comment type="caution">
    <text evidence="1">The sequence shown here is derived from an EMBL/GenBank/DDBJ whole genome shotgun (WGS) entry which is preliminary data.</text>
</comment>
<organism evidence="1 2">
    <name type="scientific">Pseudoalteromonas rubra</name>
    <dbReference type="NCBI Taxonomy" id="43658"/>
    <lineage>
        <taxon>Bacteria</taxon>
        <taxon>Pseudomonadati</taxon>
        <taxon>Pseudomonadota</taxon>
        <taxon>Gammaproteobacteria</taxon>
        <taxon>Alteromonadales</taxon>
        <taxon>Pseudoalteromonadaceae</taxon>
        <taxon>Pseudoalteromonas</taxon>
    </lineage>
</organism>
<dbReference type="Proteomes" id="UP000292345">
    <property type="component" value="Unassembled WGS sequence"/>
</dbReference>
<sequence>MERQAFTLVADAQDKDGEVVSIEWHHDSEFLSKVAEEQGGRATFVSNDIQTDHQVTFTATATDNSGAQTQKSHTVTIKRNVVNVMLNGTVTGSSILNAAVSLDVAGRTTEFAVNTDGEYFATLSVDEHESDALVRLTAVGGSGQPEVKFVSLLDSVGSLVAQAGEDNILTKDENFAVNVTNVTTAEYALASRNSQVIDDELSLTKALVSIDANEQLELAALIKIVVDNEEYSLPNGVETTLELAQNEVAATQLADHINHTNATLIAQTKQEIIANKDLVYVKTGFVPGNYVVHSPKYKISPVYHIKLDNHGQGYVAALNKAPVKHWAYSEGVVRIELTEPLITDFTVTPRLDEFGHWVVDEQGAVVNDPVEQKTTQLSLRLLADNPGFQTAELDSHVQEFINGELNTNKSLETKQIINLQHKDNGLQISAEDLLGKTWYLDLEAHNNQLHYQGTKLVAKLVFNQDGSITQTSELGKELANTYLSWSLQGPTLTLHYKQGEATKSLQLMVTKPLLSGFQVVALQSNAISEFNQGRATSQWGWLIHEQNKPNITEQSMIGRWTGFLGYEKEQHEMLIRPELDVWIGFQHNRYDGRVDDNIFYRELYDVTENGRERICTYLDGQCLSPFQIRYEFIAQVEDIYFIKRSSISSPGTSYEEVIYESLVQYRYSPDVDHSEFKASQFDTAVTFYTTTHTGEPDEIKLFYRDDALILQDILGEYPVEIIDGTLSFEVNGKTRIVEIVADFGEGLTVCAYHLPSRCQEENKVDWYLTELARQ</sequence>
<dbReference type="AlphaFoldDB" id="A0A4Q7EFB1"/>
<reference evidence="1 2" key="1">
    <citation type="submission" date="2018-01" db="EMBL/GenBank/DDBJ databases">
        <title>Co-occurrence of chitin degradation, pigmentation and bioactivity in marine Pseudoalteromonas.</title>
        <authorList>
            <person name="Paulsen S."/>
            <person name="Gram L."/>
            <person name="Machado H."/>
        </authorList>
    </citation>
    <scope>NUCLEOTIDE SEQUENCE [LARGE SCALE GENOMIC DNA]</scope>
    <source>
        <strain evidence="1 2">S1946</strain>
    </source>
</reference>
<name>A0A4Q7EFB1_9GAMM</name>
<evidence type="ECO:0000313" key="2">
    <source>
        <dbReference type="Proteomes" id="UP000292345"/>
    </source>
</evidence>
<dbReference type="Gene3D" id="2.60.40.10">
    <property type="entry name" value="Immunoglobulins"/>
    <property type="match status" value="1"/>
</dbReference>
<proteinExistence type="predicted"/>
<gene>
    <name evidence="1" type="ORF">C3B51_13690</name>
</gene>
<accession>A0A4Q7EFB1</accession>
<dbReference type="InterPro" id="IPR013783">
    <property type="entry name" value="Ig-like_fold"/>
</dbReference>
<protein>
    <submittedName>
        <fullName evidence="1">Uncharacterized protein</fullName>
    </submittedName>
</protein>
<dbReference type="EMBL" id="PPUZ01000036">
    <property type="protein sequence ID" value="RZM80011.1"/>
    <property type="molecule type" value="Genomic_DNA"/>
</dbReference>
<evidence type="ECO:0000313" key="1">
    <source>
        <dbReference type="EMBL" id="RZM80011.1"/>
    </source>
</evidence>